<organism evidence="2 3">
    <name type="scientific">Sphingobium jiangsuense</name>
    <dbReference type="NCBI Taxonomy" id="870476"/>
    <lineage>
        <taxon>Bacteria</taxon>
        <taxon>Pseudomonadati</taxon>
        <taxon>Pseudomonadota</taxon>
        <taxon>Alphaproteobacteria</taxon>
        <taxon>Sphingomonadales</taxon>
        <taxon>Sphingomonadaceae</taxon>
        <taxon>Sphingobium</taxon>
    </lineage>
</organism>
<dbReference type="RefSeq" id="WP_188070656.1">
    <property type="nucleotide sequence ID" value="NZ_BSPS01000007.1"/>
</dbReference>
<proteinExistence type="predicted"/>
<dbReference type="EMBL" id="JACIDT010000002">
    <property type="protein sequence ID" value="MBB3925105.1"/>
    <property type="molecule type" value="Genomic_DNA"/>
</dbReference>
<dbReference type="InterPro" id="IPR012495">
    <property type="entry name" value="TadE-like_dom"/>
</dbReference>
<accession>A0A7W6BK11</accession>
<name>A0A7W6BK11_9SPHN</name>
<dbReference type="Proteomes" id="UP000571950">
    <property type="component" value="Unassembled WGS sequence"/>
</dbReference>
<dbReference type="AlphaFoldDB" id="A0A7W6BK11"/>
<reference evidence="2 3" key="1">
    <citation type="submission" date="2020-08" db="EMBL/GenBank/DDBJ databases">
        <title>Genomic Encyclopedia of Type Strains, Phase IV (KMG-IV): sequencing the most valuable type-strain genomes for metagenomic binning, comparative biology and taxonomic classification.</title>
        <authorList>
            <person name="Goeker M."/>
        </authorList>
    </citation>
    <scope>NUCLEOTIDE SEQUENCE [LARGE SCALE GENOMIC DNA]</scope>
    <source>
        <strain evidence="2 3">DSM 26189</strain>
    </source>
</reference>
<comment type="caution">
    <text evidence="2">The sequence shown here is derived from an EMBL/GenBank/DDBJ whole genome shotgun (WGS) entry which is preliminary data.</text>
</comment>
<evidence type="ECO:0000313" key="3">
    <source>
        <dbReference type="Proteomes" id="UP000571950"/>
    </source>
</evidence>
<dbReference type="Pfam" id="PF07811">
    <property type="entry name" value="TadE"/>
    <property type="match status" value="1"/>
</dbReference>
<evidence type="ECO:0000259" key="1">
    <source>
        <dbReference type="Pfam" id="PF07811"/>
    </source>
</evidence>
<gene>
    <name evidence="2" type="ORF">GGR43_000806</name>
</gene>
<feature type="domain" description="TadE-like" evidence="1">
    <location>
        <begin position="16"/>
        <end position="50"/>
    </location>
</feature>
<evidence type="ECO:0000313" key="2">
    <source>
        <dbReference type="EMBL" id="MBB3925105.1"/>
    </source>
</evidence>
<sequence>MIRRRSLRALCRDRAGVAAVEFALSLPLLLLLMTLGIEYTNYVLTRKKISEIAALLADNASRMGDQSVLSNKPITEAEIQDLFEGAVLQAGNQIDLPQSSRIILSSLERKSDGHQWIHWQRCFGTKAHDPVFGREGDGNNGTTITGMGPPSWRVTADAGSAVMFVEISYRYRPIIGLLPLSLQDVTEFAAFRVRDERDLSGIHSANGVTPATCA</sequence>
<keyword evidence="3" id="KW-1185">Reference proteome</keyword>
<protein>
    <recommendedName>
        <fullName evidence="1">TadE-like domain-containing protein</fullName>
    </recommendedName>
</protein>